<evidence type="ECO:0000313" key="4">
    <source>
        <dbReference type="EMBL" id="QNN43933.1"/>
    </source>
</evidence>
<sequence length="560" mass="63576">MRICGLKLTHDGAIALIEDNRLVFCMELEKLDNNSRYSMIDEASIIEEILNEQGYEISQIDHFVIDGWGGYNPDELAIQPRLKLGKEFNYLSIFNNNNIYELKVAQYQEENLKRNILEPLKFDGLKIKQHQISYESYLHVTGHVLSSYCTSPFAQNGEDAFVLIWDGGMFPNLYHVEYKTNTIVNLGPLFLLIGNTYTIFSQHFHPFKTTGVFAKDDLGLAGKIMAYVALGDCKPQLFDIFDDLIGRGFKNAMGYANVFANDLKKELNNQQIVYEDQDILRTFHEYMGKMLVEKLSKKVKRTDRAPQNLCLAGGCALNIKWNSIVRDSGIFKHVYVPPFPNDSGSAIGVACAKMVETSNKMSLEWNVYSGPTIIKNNPTSGWGSKAFDKKQLAQLLFSDGDPIIVLSGKAELGPRALGNRSIIAPAVAKDIRQKLNLIKLREDYRPISPICLEQFAGEIFVPGTPDPYMLFDHQVKDKWKDRVPGIVHLDNSSRLQTINKLQNPFLAELIYEYYLLSGIPLICNTSANFNGRGFFPDVYSATEWGMCRYVWCDNTLYYKN</sequence>
<dbReference type="GO" id="GO:0003824">
    <property type="term" value="F:catalytic activity"/>
    <property type="evidence" value="ECO:0007669"/>
    <property type="project" value="InterPro"/>
</dbReference>
<protein>
    <recommendedName>
        <fullName evidence="6">Carbamoyltransferase</fullName>
    </recommendedName>
</protein>
<dbReference type="InterPro" id="IPR003696">
    <property type="entry name" value="Carbtransf_dom"/>
</dbReference>
<dbReference type="PANTHER" id="PTHR34847">
    <property type="entry name" value="NODULATION PROTEIN U"/>
    <property type="match status" value="1"/>
</dbReference>
<dbReference type="InterPro" id="IPR043129">
    <property type="entry name" value="ATPase_NBD"/>
</dbReference>
<dbReference type="RefSeq" id="WP_187594388.1">
    <property type="nucleotide sequence ID" value="NZ_CP060723.1"/>
</dbReference>
<gene>
    <name evidence="4" type="ORF">H9L23_07580</name>
</gene>
<organism evidence="4 5">
    <name type="scientific">Pedobacter roseus</name>
    <dbReference type="NCBI Taxonomy" id="336820"/>
    <lineage>
        <taxon>Bacteria</taxon>
        <taxon>Pseudomonadati</taxon>
        <taxon>Bacteroidota</taxon>
        <taxon>Sphingobacteriia</taxon>
        <taxon>Sphingobacteriales</taxon>
        <taxon>Sphingobacteriaceae</taxon>
        <taxon>Pedobacter</taxon>
    </lineage>
</organism>
<dbReference type="InterPro" id="IPR031730">
    <property type="entry name" value="Carbam_trans_C"/>
</dbReference>
<reference evidence="4 5" key="1">
    <citation type="submission" date="2020-08" db="EMBL/GenBank/DDBJ databases">
        <title>Genome sequence of Pedobacter roseus KACC 11594T.</title>
        <authorList>
            <person name="Hyun D.-W."/>
            <person name="Bae J.-W."/>
        </authorList>
    </citation>
    <scope>NUCLEOTIDE SEQUENCE [LARGE SCALE GENOMIC DNA]</scope>
    <source>
        <strain evidence="4 5">KACC 11594</strain>
    </source>
</reference>
<dbReference type="Gene3D" id="3.90.870.20">
    <property type="entry name" value="Carbamoyltransferase, C-terminal domain"/>
    <property type="match status" value="1"/>
</dbReference>
<evidence type="ECO:0000256" key="1">
    <source>
        <dbReference type="ARBA" id="ARBA00006129"/>
    </source>
</evidence>
<evidence type="ECO:0000313" key="5">
    <source>
        <dbReference type="Proteomes" id="UP000515806"/>
    </source>
</evidence>
<accession>A0A7G9QKQ8</accession>
<comment type="similarity">
    <text evidence="1">Belongs to the NodU/CmcH family.</text>
</comment>
<dbReference type="InterPro" id="IPR051338">
    <property type="entry name" value="NodU/CmcH_Carbamoyltrnsfr"/>
</dbReference>
<dbReference type="Gene3D" id="3.30.420.40">
    <property type="match status" value="1"/>
</dbReference>
<dbReference type="PANTHER" id="PTHR34847:SF1">
    <property type="entry name" value="NODULATION PROTEIN U"/>
    <property type="match status" value="1"/>
</dbReference>
<evidence type="ECO:0008006" key="6">
    <source>
        <dbReference type="Google" id="ProtNLM"/>
    </source>
</evidence>
<dbReference type="Proteomes" id="UP000515806">
    <property type="component" value="Chromosome"/>
</dbReference>
<dbReference type="SUPFAM" id="SSF53067">
    <property type="entry name" value="Actin-like ATPase domain"/>
    <property type="match status" value="1"/>
</dbReference>
<dbReference type="InterPro" id="IPR038152">
    <property type="entry name" value="Carbam_trans_C_sf"/>
</dbReference>
<name>A0A7G9QKQ8_9SPHI</name>
<proteinExistence type="inferred from homology"/>
<dbReference type="Pfam" id="PF02543">
    <property type="entry name" value="Carbam_trans_N"/>
    <property type="match status" value="1"/>
</dbReference>
<evidence type="ECO:0000259" key="2">
    <source>
        <dbReference type="Pfam" id="PF02543"/>
    </source>
</evidence>
<dbReference type="AlphaFoldDB" id="A0A7G9QKQ8"/>
<dbReference type="KEGG" id="proe:H9L23_07580"/>
<feature type="domain" description="Carbamoyltransferase" evidence="2">
    <location>
        <begin position="2"/>
        <end position="351"/>
    </location>
</feature>
<dbReference type="EMBL" id="CP060723">
    <property type="protein sequence ID" value="QNN43933.1"/>
    <property type="molecule type" value="Genomic_DNA"/>
</dbReference>
<dbReference type="Pfam" id="PF16861">
    <property type="entry name" value="Carbam_trans_C"/>
    <property type="match status" value="1"/>
</dbReference>
<feature type="domain" description="Carbamoyltransferase C-terminal" evidence="3">
    <location>
        <begin position="398"/>
        <end position="540"/>
    </location>
</feature>
<keyword evidence="5" id="KW-1185">Reference proteome</keyword>
<evidence type="ECO:0000259" key="3">
    <source>
        <dbReference type="Pfam" id="PF16861"/>
    </source>
</evidence>